<feature type="region of interest" description="Disordered" evidence="1">
    <location>
        <begin position="1"/>
        <end position="27"/>
    </location>
</feature>
<proteinExistence type="predicted"/>
<evidence type="ECO:0000259" key="2">
    <source>
        <dbReference type="SMART" id="SM00849"/>
    </source>
</evidence>
<dbReference type="SMART" id="SM00849">
    <property type="entry name" value="Lactamase_B"/>
    <property type="match status" value="1"/>
</dbReference>
<reference evidence="3 4" key="1">
    <citation type="submission" date="2018-03" db="EMBL/GenBank/DDBJ databases">
        <title>Aquarubrobacter algicola gen. nov., sp. nov., a novel actinobacterium isolated from shallow eutrophic lake during the end of cyanobacterial harmful algal blooms.</title>
        <authorList>
            <person name="Chun S.J."/>
        </authorList>
    </citation>
    <scope>NUCLEOTIDE SEQUENCE [LARGE SCALE GENOMIC DNA]</scope>
    <source>
        <strain evidence="3 4">Seoho-28</strain>
    </source>
</reference>
<comment type="caution">
    <text evidence="3">The sequence shown here is derived from an EMBL/GenBank/DDBJ whole genome shotgun (WGS) entry which is preliminary data.</text>
</comment>
<evidence type="ECO:0000256" key="1">
    <source>
        <dbReference type="SAM" id="MobiDB-lite"/>
    </source>
</evidence>
<evidence type="ECO:0000313" key="4">
    <source>
        <dbReference type="Proteomes" id="UP000240739"/>
    </source>
</evidence>
<dbReference type="InterPro" id="IPR001279">
    <property type="entry name" value="Metallo-B-lactamas"/>
</dbReference>
<gene>
    <name evidence="3" type="ORF">C7Y72_19805</name>
</gene>
<dbReference type="Proteomes" id="UP000240739">
    <property type="component" value="Unassembled WGS sequence"/>
</dbReference>
<dbReference type="SUPFAM" id="SSF56281">
    <property type="entry name" value="Metallo-hydrolase/oxidoreductase"/>
    <property type="match status" value="1"/>
</dbReference>
<dbReference type="PANTHER" id="PTHR23131">
    <property type="entry name" value="ENDORIBONUCLEASE LACTB2"/>
    <property type="match status" value="1"/>
</dbReference>
<accession>A0A2T4UC74</accession>
<keyword evidence="4" id="KW-1185">Reference proteome</keyword>
<dbReference type="Pfam" id="PF00753">
    <property type="entry name" value="Lactamase_B"/>
    <property type="match status" value="1"/>
</dbReference>
<dbReference type="InterPro" id="IPR036866">
    <property type="entry name" value="RibonucZ/Hydroxyglut_hydro"/>
</dbReference>
<organism evidence="3 4">
    <name type="scientific">Paraconexibacter algicola</name>
    <dbReference type="NCBI Taxonomy" id="2133960"/>
    <lineage>
        <taxon>Bacteria</taxon>
        <taxon>Bacillati</taxon>
        <taxon>Actinomycetota</taxon>
        <taxon>Thermoleophilia</taxon>
        <taxon>Solirubrobacterales</taxon>
        <taxon>Paraconexibacteraceae</taxon>
        <taxon>Paraconexibacter</taxon>
    </lineage>
</organism>
<name>A0A2T4UC74_9ACTN</name>
<dbReference type="PANTHER" id="PTHR23131:SF4">
    <property type="entry name" value="METALLO-BETA-LACTAMASE SUPERFAMILY POTEIN"/>
    <property type="match status" value="1"/>
</dbReference>
<protein>
    <recommendedName>
        <fullName evidence="2">Metallo-beta-lactamase domain-containing protein</fullName>
    </recommendedName>
</protein>
<dbReference type="Gene3D" id="3.60.15.10">
    <property type="entry name" value="Ribonuclease Z/Hydroxyacylglutathione hydrolase-like"/>
    <property type="match status" value="1"/>
</dbReference>
<evidence type="ECO:0000313" key="3">
    <source>
        <dbReference type="EMBL" id="PTL54833.1"/>
    </source>
</evidence>
<feature type="domain" description="Metallo-beta-lactamase" evidence="2">
    <location>
        <begin position="51"/>
        <end position="270"/>
    </location>
</feature>
<dbReference type="InterPro" id="IPR050662">
    <property type="entry name" value="Sec-metab_biosynth-thioest"/>
</dbReference>
<sequence>MPGVARLAGGHGGQARRGARRDPRVSGDPWAGARAVGIHALPIPTPFLVGRVNCYLIEDEPLTLVDCGPNSGRALDELERALAAHGRRVEDLERIVITHQHADHQGLAGILARRSGAEVCALDALAPWLAGYAQETVLDEEFTQLLLAAHGVPRPVANALAAVSHAFRGWGGACPVDRPLPDGGTLEFAGRTLRVLHRPGHSPSDTVLLDEARGVLLGGDHLLAHISSNPLIQRPLGRPADAPRPHALATYIASMRTTAATDLELVLPGHGEPFADHRALVADRERLHERRAAKIARLVEDEPLSAHEVARRMWGDAAESQALLTLSEVLGHTDLLLADGRVREDVGDDGVVRFSAA</sequence>
<dbReference type="EMBL" id="PYYB01000004">
    <property type="protein sequence ID" value="PTL54833.1"/>
    <property type="molecule type" value="Genomic_DNA"/>
</dbReference>
<dbReference type="AlphaFoldDB" id="A0A2T4UC74"/>